<feature type="transmembrane region" description="Helical" evidence="5">
    <location>
        <begin position="126"/>
        <end position="146"/>
    </location>
</feature>
<keyword evidence="2 5" id="KW-0812">Transmembrane</keyword>
<name>A0A7L9WTL5_9RHOB</name>
<keyword evidence="7" id="KW-1185">Reference proteome</keyword>
<evidence type="ECO:0000256" key="3">
    <source>
        <dbReference type="ARBA" id="ARBA00022989"/>
    </source>
</evidence>
<protein>
    <recommendedName>
        <fullName evidence="8">CysZ-like protein</fullName>
    </recommendedName>
</protein>
<keyword evidence="3 5" id="KW-1133">Transmembrane helix</keyword>
<dbReference type="KEGG" id="pshq:F3W81_18140"/>
<evidence type="ECO:0000256" key="1">
    <source>
        <dbReference type="ARBA" id="ARBA00004141"/>
    </source>
</evidence>
<evidence type="ECO:0000256" key="4">
    <source>
        <dbReference type="ARBA" id="ARBA00023136"/>
    </source>
</evidence>
<dbReference type="Proteomes" id="UP000594118">
    <property type="component" value="Chromosome"/>
</dbReference>
<proteinExistence type="predicted"/>
<evidence type="ECO:0008006" key="8">
    <source>
        <dbReference type="Google" id="ProtNLM"/>
    </source>
</evidence>
<dbReference type="InterPro" id="IPR059112">
    <property type="entry name" value="CysZ/EI24"/>
</dbReference>
<dbReference type="AlphaFoldDB" id="A0A7L9WTL5"/>
<accession>A0A7L9WTL5</accession>
<feature type="transmembrane region" description="Helical" evidence="5">
    <location>
        <begin position="190"/>
        <end position="211"/>
    </location>
</feature>
<organism evidence="6 7">
    <name type="scientific">Pseudooceanicola spongiae</name>
    <dbReference type="NCBI Taxonomy" id="2613965"/>
    <lineage>
        <taxon>Bacteria</taxon>
        <taxon>Pseudomonadati</taxon>
        <taxon>Pseudomonadota</taxon>
        <taxon>Alphaproteobacteria</taxon>
        <taxon>Rhodobacterales</taxon>
        <taxon>Paracoccaceae</taxon>
        <taxon>Pseudooceanicola</taxon>
    </lineage>
</organism>
<evidence type="ECO:0000256" key="5">
    <source>
        <dbReference type="SAM" id="Phobius"/>
    </source>
</evidence>
<evidence type="ECO:0000313" key="7">
    <source>
        <dbReference type="Proteomes" id="UP000594118"/>
    </source>
</evidence>
<dbReference type="EMBL" id="CP045201">
    <property type="protein sequence ID" value="QOL83293.1"/>
    <property type="molecule type" value="Genomic_DNA"/>
</dbReference>
<feature type="transmembrane region" description="Helical" evidence="5">
    <location>
        <begin position="21"/>
        <end position="46"/>
    </location>
</feature>
<reference evidence="6 7" key="1">
    <citation type="submission" date="2019-10" db="EMBL/GenBank/DDBJ databases">
        <title>Pseudopuniceibacterium sp. HQ09 islated from Antarctica.</title>
        <authorList>
            <person name="Liao L."/>
            <person name="Su S."/>
            <person name="Chen B."/>
            <person name="Yu Y."/>
        </authorList>
    </citation>
    <scope>NUCLEOTIDE SEQUENCE [LARGE SCALE GENOMIC DNA]</scope>
    <source>
        <strain evidence="6 7">HQ09</strain>
    </source>
</reference>
<gene>
    <name evidence="6" type="ORF">F3W81_18140</name>
</gene>
<dbReference type="Pfam" id="PF07264">
    <property type="entry name" value="EI24"/>
    <property type="match status" value="1"/>
</dbReference>
<evidence type="ECO:0000313" key="6">
    <source>
        <dbReference type="EMBL" id="QOL83293.1"/>
    </source>
</evidence>
<feature type="transmembrane region" description="Helical" evidence="5">
    <location>
        <begin position="66"/>
        <end position="86"/>
    </location>
</feature>
<keyword evidence="4 5" id="KW-0472">Membrane</keyword>
<feature type="transmembrane region" description="Helical" evidence="5">
    <location>
        <begin position="152"/>
        <end position="169"/>
    </location>
</feature>
<evidence type="ECO:0000256" key="2">
    <source>
        <dbReference type="ARBA" id="ARBA00022692"/>
    </source>
</evidence>
<comment type="subcellular location">
    <subcellularLocation>
        <location evidence="1">Membrane</location>
        <topology evidence="1">Multi-pass membrane protein</topology>
    </subcellularLocation>
</comment>
<sequence>MIFSAFTRAVGQVFDPRFRRVLFLGLGLTIGLLVVVTAVVMWLLGWAVGDAVTLPFVGPVTWLNDLASASGFLVMMLASVFLMIPISSAMMGFFLEEVAEAVEEEHYPHLPPAEGVPFMETLMDTLGFTGVIILANLLALILYLIFAPLAPFIFWGVNGFLLGREYFTLAAMRRIGREAAQSLRRRHAGAIWIAGTLMAVPLSIPILNLLVPIVGAATFTHIYHGLAKRQGAQVG</sequence>